<name>A0ABU4GWU1_9MICO</name>
<accession>A0ABU4GWU1</accession>
<proteinExistence type="predicted"/>
<dbReference type="RefSeq" id="WP_318352074.1">
    <property type="nucleotide sequence ID" value="NZ_JAWQEV010000001.1"/>
</dbReference>
<dbReference type="Pfam" id="PF03013">
    <property type="entry name" value="Pyr_excise"/>
    <property type="match status" value="1"/>
</dbReference>
<dbReference type="EMBL" id="JAWQEV010000001">
    <property type="protein sequence ID" value="MDW4571540.1"/>
    <property type="molecule type" value="Genomic_DNA"/>
</dbReference>
<reference evidence="1 2" key="1">
    <citation type="submission" date="2023-11" db="EMBL/GenBank/DDBJ databases">
        <title>Draft genome sequence of Microbacterium arthrosphaerae JCM 30492.</title>
        <authorList>
            <person name="Zhang G."/>
            <person name="Ding Y."/>
        </authorList>
    </citation>
    <scope>NUCLEOTIDE SEQUENCE [LARGE SCALE GENOMIC DNA]</scope>
    <source>
        <strain evidence="1 2">JCM 30492</strain>
    </source>
</reference>
<evidence type="ECO:0000313" key="1">
    <source>
        <dbReference type="EMBL" id="MDW4571540.1"/>
    </source>
</evidence>
<organism evidence="1 2">
    <name type="scientific">Microbacterium arthrosphaerae</name>
    <dbReference type="NCBI Taxonomy" id="792652"/>
    <lineage>
        <taxon>Bacteria</taxon>
        <taxon>Bacillati</taxon>
        <taxon>Actinomycetota</taxon>
        <taxon>Actinomycetes</taxon>
        <taxon>Micrococcales</taxon>
        <taxon>Microbacteriaceae</taxon>
        <taxon>Microbacterium</taxon>
    </lineage>
</organism>
<dbReference type="Proteomes" id="UP001283109">
    <property type="component" value="Unassembled WGS sequence"/>
</dbReference>
<evidence type="ECO:0000313" key="2">
    <source>
        <dbReference type="Proteomes" id="UP001283109"/>
    </source>
</evidence>
<dbReference type="InterPro" id="IPR004260">
    <property type="entry name" value="Pyr-dimer_DNA_glycosylase"/>
</dbReference>
<sequence>MRLWSVHPSMLDRRALIAGWREALLAQRVLIGGTRGYTQHPQLVRFRACAEPLEAIGHYLMALQHEATARGYAFDRARVLRPDAATPGIRVTTGQLAFELAHLRAKVAVRDPSWLPRLPTTATAAPSFVPVPGPVEEWERGTLEP</sequence>
<keyword evidence="2" id="KW-1185">Reference proteome</keyword>
<protein>
    <submittedName>
        <fullName evidence="1">Pyrimidine dimer DNA glycosylase/endonuclease V</fullName>
    </submittedName>
</protein>
<comment type="caution">
    <text evidence="1">The sequence shown here is derived from an EMBL/GenBank/DDBJ whole genome shotgun (WGS) entry which is preliminary data.</text>
</comment>
<gene>
    <name evidence="1" type="ORF">R8Z58_01980</name>
</gene>